<reference evidence="2" key="1">
    <citation type="journal article" date="2016" name="Nat. Biotechnol.">
        <title>Sequencing wild and cultivated cassava and related species reveals extensive interspecific hybridization and genetic diversity.</title>
        <authorList>
            <person name="Bredeson J.V."/>
            <person name="Lyons J.B."/>
            <person name="Prochnik S.E."/>
            <person name="Wu G.A."/>
            <person name="Ha C.M."/>
            <person name="Edsinger-Gonzales E."/>
            <person name="Grimwood J."/>
            <person name="Schmutz J."/>
            <person name="Rabbi I.Y."/>
            <person name="Egesi C."/>
            <person name="Nauluvula P."/>
            <person name="Lebot V."/>
            <person name="Ndunguru J."/>
            <person name="Mkamilo G."/>
            <person name="Bart R.S."/>
            <person name="Setter T.L."/>
            <person name="Gleadow R.M."/>
            <person name="Kulakow P."/>
            <person name="Ferguson M.E."/>
            <person name="Rounsley S."/>
            <person name="Rokhsar D.S."/>
        </authorList>
    </citation>
    <scope>NUCLEOTIDE SEQUENCE [LARGE SCALE GENOMIC DNA]</scope>
    <source>
        <strain evidence="2">cv. AM560-2</strain>
    </source>
</reference>
<name>A0ACB7HAF3_MANES</name>
<keyword evidence="2" id="KW-1185">Reference proteome</keyword>
<dbReference type="EMBL" id="CM004394">
    <property type="protein sequence ID" value="KAG8649742.1"/>
    <property type="molecule type" value="Genomic_DNA"/>
</dbReference>
<accession>A0ACB7HAF3</accession>
<evidence type="ECO:0000313" key="1">
    <source>
        <dbReference type="EMBL" id="KAG8649742.1"/>
    </source>
</evidence>
<gene>
    <name evidence="1" type="ORF">MANES_08G132400v8</name>
</gene>
<comment type="caution">
    <text evidence="1">The sequence shown here is derived from an EMBL/GenBank/DDBJ whole genome shotgun (WGS) entry which is preliminary data.</text>
</comment>
<evidence type="ECO:0000313" key="2">
    <source>
        <dbReference type="Proteomes" id="UP000091857"/>
    </source>
</evidence>
<dbReference type="Proteomes" id="UP000091857">
    <property type="component" value="Chromosome 8"/>
</dbReference>
<sequence length="419" mass="47424">MGKASRWIINFLLGKKDDKEKKKNIGFYEGSTVSSPNASVTSTPTYKRRWSFGKSASKERAHKCSKSLDSITPLIARHASLLEWGNQRSNKNTKAVAVPAETIKRVAAPRDVAANRISKSVEDEAATRIQAAFRSYLARKALCALRALVKLQALVRGHLVRKQTTATLRQMHALMAIQVRARFQRIQMAEESSQLVVRSKSSRHGSSSHDHGLTGVHEEAIDLDVYETKRVLKNKHEHLNQSLIQRRDHGHTKYYSGELSILKREHRYEEFSFSTAQNSPQICSPTPQTIPGRASFTCQKPDYVHSFSHPNYMANTESSRAKVRSQSEPKQRPKWSTRPKSNQIASMDRRNAQQDAQIQGSSFHSTPIAYESQDPWFIKLYQPTVSKDSDCDAKSTTSSNYPNQSKLLVAYEQPHLNLY</sequence>
<organism evidence="1 2">
    <name type="scientific">Manihot esculenta</name>
    <name type="common">Cassava</name>
    <name type="synonym">Jatropha manihot</name>
    <dbReference type="NCBI Taxonomy" id="3983"/>
    <lineage>
        <taxon>Eukaryota</taxon>
        <taxon>Viridiplantae</taxon>
        <taxon>Streptophyta</taxon>
        <taxon>Embryophyta</taxon>
        <taxon>Tracheophyta</taxon>
        <taxon>Spermatophyta</taxon>
        <taxon>Magnoliopsida</taxon>
        <taxon>eudicotyledons</taxon>
        <taxon>Gunneridae</taxon>
        <taxon>Pentapetalae</taxon>
        <taxon>rosids</taxon>
        <taxon>fabids</taxon>
        <taxon>Malpighiales</taxon>
        <taxon>Euphorbiaceae</taxon>
        <taxon>Crotonoideae</taxon>
        <taxon>Manihoteae</taxon>
        <taxon>Manihot</taxon>
    </lineage>
</organism>
<proteinExistence type="predicted"/>
<protein>
    <submittedName>
        <fullName evidence="1">Uncharacterized protein</fullName>
    </submittedName>
</protein>